<proteinExistence type="predicted"/>
<reference evidence="2 3" key="1">
    <citation type="journal article" date="2014" name="Int. J. Syst. Evol. Microbiol.">
        <title>Complete genome sequence of Corynebacterium casei LMG S-19264T (=DSM 44701T), isolated from a smear-ripened cheese.</title>
        <authorList>
            <consortium name="US DOE Joint Genome Institute (JGI-PGF)"/>
            <person name="Walter F."/>
            <person name="Albersmeier A."/>
            <person name="Kalinowski J."/>
            <person name="Ruckert C."/>
        </authorList>
    </citation>
    <scope>NUCLEOTIDE SEQUENCE [LARGE SCALE GENOMIC DNA]</scope>
    <source>
        <strain evidence="2 3">NBRC 112785</strain>
    </source>
</reference>
<feature type="transmembrane region" description="Helical" evidence="1">
    <location>
        <begin position="35"/>
        <end position="55"/>
    </location>
</feature>
<keyword evidence="1" id="KW-1133">Transmembrane helix</keyword>
<keyword evidence="1" id="KW-0812">Transmembrane</keyword>
<name>A0AA37TMX9_9GAMM</name>
<comment type="caution">
    <text evidence="2">The sequence shown here is derived from an EMBL/GenBank/DDBJ whole genome shotgun (WGS) entry which is preliminary data.</text>
</comment>
<protein>
    <recommendedName>
        <fullName evidence="4">DUF2919 family protein</fullName>
    </recommendedName>
</protein>
<sequence length="142" mass="16663">MLLWWSKAWLVWILSLTYRRDTSLFISIVYPSQEQWQQALFVGIGAMLMLLLITFERRRSPAVLIPFVHKGVVLLWLVLAINAVFWLISVVKTHGEFHLGVGVDGLALLWSTLYVYRSRHLPWYFKDWKADSSTTKETTHDR</sequence>
<organism evidence="2 3">
    <name type="scientific">Paraferrimonas haliotis</name>
    <dbReference type="NCBI Taxonomy" id="2013866"/>
    <lineage>
        <taxon>Bacteria</taxon>
        <taxon>Pseudomonadati</taxon>
        <taxon>Pseudomonadota</taxon>
        <taxon>Gammaproteobacteria</taxon>
        <taxon>Alteromonadales</taxon>
        <taxon>Ferrimonadaceae</taxon>
        <taxon>Paraferrimonas</taxon>
    </lineage>
</organism>
<feature type="transmembrane region" description="Helical" evidence="1">
    <location>
        <begin position="67"/>
        <end position="91"/>
    </location>
</feature>
<dbReference type="EMBL" id="BSPO01000002">
    <property type="protein sequence ID" value="GLS82688.1"/>
    <property type="molecule type" value="Genomic_DNA"/>
</dbReference>
<evidence type="ECO:0000256" key="1">
    <source>
        <dbReference type="SAM" id="Phobius"/>
    </source>
</evidence>
<evidence type="ECO:0000313" key="3">
    <source>
        <dbReference type="Proteomes" id="UP001157439"/>
    </source>
</evidence>
<evidence type="ECO:0000313" key="2">
    <source>
        <dbReference type="EMBL" id="GLS82688.1"/>
    </source>
</evidence>
<dbReference type="Proteomes" id="UP001157439">
    <property type="component" value="Unassembled WGS sequence"/>
</dbReference>
<gene>
    <name evidence="2" type="ORF">GCM10007894_06650</name>
</gene>
<keyword evidence="3" id="KW-1185">Reference proteome</keyword>
<dbReference type="InterPro" id="IPR021318">
    <property type="entry name" value="DUF2919"/>
</dbReference>
<dbReference type="Pfam" id="PF11143">
    <property type="entry name" value="DUF2919"/>
    <property type="match status" value="1"/>
</dbReference>
<dbReference type="AlphaFoldDB" id="A0AA37TMX9"/>
<evidence type="ECO:0008006" key="4">
    <source>
        <dbReference type="Google" id="ProtNLM"/>
    </source>
</evidence>
<accession>A0AA37TMX9</accession>
<keyword evidence="1" id="KW-0472">Membrane</keyword>
<feature type="transmembrane region" description="Helical" evidence="1">
    <location>
        <begin position="97"/>
        <end position="116"/>
    </location>
</feature>